<feature type="binding site" evidence="8">
    <location>
        <position position="155"/>
    </location>
    <ligand>
        <name>Mg(2+)</name>
        <dbReference type="ChEBI" id="CHEBI:18420"/>
    </ligand>
</feature>
<feature type="binding site" evidence="8">
    <location>
        <position position="81"/>
    </location>
    <ligand>
        <name>Mg(2+)</name>
        <dbReference type="ChEBI" id="CHEBI:18420"/>
    </ligand>
</feature>
<dbReference type="Pfam" id="PF14622">
    <property type="entry name" value="Ribonucleas_3_3"/>
    <property type="match status" value="1"/>
</dbReference>
<dbReference type="PANTHER" id="PTHR11207:SF0">
    <property type="entry name" value="RIBONUCLEASE 3"/>
    <property type="match status" value="1"/>
</dbReference>
<evidence type="ECO:0000256" key="3">
    <source>
        <dbReference type="ARBA" id="ARBA00022664"/>
    </source>
</evidence>
<dbReference type="CDD" id="cd00593">
    <property type="entry name" value="RIBOc"/>
    <property type="match status" value="1"/>
</dbReference>
<keyword evidence="12" id="KW-1185">Reference proteome</keyword>
<reference evidence="12" key="1">
    <citation type="submission" date="2016-10" db="EMBL/GenBank/DDBJ databases">
        <authorList>
            <person name="Varghese N."/>
            <person name="Submissions S."/>
        </authorList>
    </citation>
    <scope>NUCLEOTIDE SEQUENCE [LARGE SCALE GENOMIC DNA]</scope>
    <source>
        <strain evidence="12">DSM 15282</strain>
    </source>
</reference>
<sequence length="263" mass="29734">MVDTTVLSFSKNITDQGLKLFQKLGVHLLFLNKKDKRLAASVKLMTGSKPFNISLYRLALTPAGLGEETSKGFRISNERLEFLGDAVLGAVIAEHLFQKYPYRDEGFLTETRSKLVNRESLNETGIKIGLRNVLDQEIGERNFTGNKSLYGDMLEAFIGATYLDRGYHFTKRFILKRILLHFDLEGMIATTTNYKSKIIEWSQKENKQLEFKVLQVHGNQRFKEFIVGLEVEGKSVAQGKGSTKKKAEQDASKNACEELNIAT</sequence>
<evidence type="ECO:0000256" key="7">
    <source>
        <dbReference type="ARBA" id="ARBA00022884"/>
    </source>
</evidence>
<feature type="active site" evidence="8">
    <location>
        <position position="85"/>
    </location>
</feature>
<dbReference type="Proteomes" id="UP000199564">
    <property type="component" value="Unassembled WGS sequence"/>
</dbReference>
<keyword evidence="8" id="KW-0963">Cytoplasm</keyword>
<keyword evidence="8" id="KW-0699">rRNA-binding</keyword>
<keyword evidence="4 8" id="KW-0540">Nuclease</keyword>
<evidence type="ECO:0000313" key="11">
    <source>
        <dbReference type="EMBL" id="SFN78243.1"/>
    </source>
</evidence>
<dbReference type="GO" id="GO:0008033">
    <property type="term" value="P:tRNA processing"/>
    <property type="evidence" value="ECO:0007669"/>
    <property type="project" value="UniProtKB-KW"/>
</dbReference>
<dbReference type="GO" id="GO:0004525">
    <property type="term" value="F:ribonuclease III activity"/>
    <property type="evidence" value="ECO:0007669"/>
    <property type="project" value="UniProtKB-UniRule"/>
</dbReference>
<dbReference type="SMART" id="SM00535">
    <property type="entry name" value="RIBOc"/>
    <property type="match status" value="1"/>
</dbReference>
<comment type="subunit">
    <text evidence="8">Homodimer.</text>
</comment>
<keyword evidence="5 8" id="KW-0255">Endonuclease</keyword>
<evidence type="ECO:0000259" key="9">
    <source>
        <dbReference type="PROSITE" id="PS50137"/>
    </source>
</evidence>
<dbReference type="STRING" id="226506.SAMN04488519_10238"/>
<dbReference type="CDD" id="cd10845">
    <property type="entry name" value="DSRM_RNAse_III_family"/>
    <property type="match status" value="1"/>
</dbReference>
<feature type="domain" description="RNase III" evidence="10">
    <location>
        <begin position="31"/>
        <end position="166"/>
    </location>
</feature>
<proteinExistence type="inferred from homology"/>
<comment type="catalytic activity">
    <reaction evidence="1 8">
        <text>Endonucleolytic cleavage to 5'-phosphomonoester.</text>
        <dbReference type="EC" id="3.1.26.3"/>
    </reaction>
</comment>
<dbReference type="HAMAP" id="MF_00104">
    <property type="entry name" value="RNase_III"/>
    <property type="match status" value="1"/>
</dbReference>
<dbReference type="GO" id="GO:0019843">
    <property type="term" value="F:rRNA binding"/>
    <property type="evidence" value="ECO:0007669"/>
    <property type="project" value="UniProtKB-KW"/>
</dbReference>
<organism evidence="11 12">
    <name type="scientific">Algoriphagus ornithinivorans</name>
    <dbReference type="NCBI Taxonomy" id="226506"/>
    <lineage>
        <taxon>Bacteria</taxon>
        <taxon>Pseudomonadati</taxon>
        <taxon>Bacteroidota</taxon>
        <taxon>Cytophagia</taxon>
        <taxon>Cytophagales</taxon>
        <taxon>Cyclobacteriaceae</taxon>
        <taxon>Algoriphagus</taxon>
    </lineage>
</organism>
<feature type="domain" description="DRBM" evidence="9">
    <location>
        <begin position="193"/>
        <end position="261"/>
    </location>
</feature>
<evidence type="ECO:0000259" key="10">
    <source>
        <dbReference type="PROSITE" id="PS50142"/>
    </source>
</evidence>
<evidence type="ECO:0000256" key="8">
    <source>
        <dbReference type="HAMAP-Rule" id="MF_00104"/>
    </source>
</evidence>
<feature type="active site" evidence="8">
    <location>
        <position position="155"/>
    </location>
</feature>
<protein>
    <recommendedName>
        <fullName evidence="8">Ribonuclease 3</fullName>
        <ecNumber evidence="8">3.1.26.3</ecNumber>
    </recommendedName>
    <alternativeName>
        <fullName evidence="8">Ribonuclease III</fullName>
        <shortName evidence="8">RNase III</shortName>
    </alternativeName>
</protein>
<keyword evidence="6 8" id="KW-0378">Hydrolase</keyword>
<dbReference type="PROSITE" id="PS50142">
    <property type="entry name" value="RNASE_3_2"/>
    <property type="match status" value="1"/>
</dbReference>
<keyword evidence="3 8" id="KW-0507">mRNA processing</keyword>
<dbReference type="InterPro" id="IPR011907">
    <property type="entry name" value="RNase_III"/>
</dbReference>
<dbReference type="SUPFAM" id="SSF54768">
    <property type="entry name" value="dsRNA-binding domain-like"/>
    <property type="match status" value="1"/>
</dbReference>
<dbReference type="PANTHER" id="PTHR11207">
    <property type="entry name" value="RIBONUCLEASE III"/>
    <property type="match status" value="1"/>
</dbReference>
<dbReference type="InterPro" id="IPR014720">
    <property type="entry name" value="dsRBD_dom"/>
</dbReference>
<keyword evidence="8" id="KW-0819">tRNA processing</keyword>
<dbReference type="Gene3D" id="1.10.1520.10">
    <property type="entry name" value="Ribonuclease III domain"/>
    <property type="match status" value="1"/>
</dbReference>
<comment type="similarity">
    <text evidence="2">Belongs to the ribonuclease III family.</text>
</comment>
<dbReference type="GO" id="GO:0006364">
    <property type="term" value="P:rRNA processing"/>
    <property type="evidence" value="ECO:0007669"/>
    <property type="project" value="UniProtKB-UniRule"/>
</dbReference>
<keyword evidence="8" id="KW-0698">rRNA processing</keyword>
<evidence type="ECO:0000256" key="2">
    <source>
        <dbReference type="ARBA" id="ARBA00010183"/>
    </source>
</evidence>
<dbReference type="EC" id="3.1.26.3" evidence="8"/>
<evidence type="ECO:0000256" key="4">
    <source>
        <dbReference type="ARBA" id="ARBA00022722"/>
    </source>
</evidence>
<evidence type="ECO:0000256" key="1">
    <source>
        <dbReference type="ARBA" id="ARBA00000109"/>
    </source>
</evidence>
<dbReference type="SUPFAM" id="SSF69065">
    <property type="entry name" value="RNase III domain-like"/>
    <property type="match status" value="1"/>
</dbReference>
<dbReference type="GO" id="GO:0010468">
    <property type="term" value="P:regulation of gene expression"/>
    <property type="evidence" value="ECO:0007669"/>
    <property type="project" value="TreeGrafter"/>
</dbReference>
<dbReference type="InterPro" id="IPR036389">
    <property type="entry name" value="RNase_III_sf"/>
</dbReference>
<evidence type="ECO:0000313" key="12">
    <source>
        <dbReference type="Proteomes" id="UP000199564"/>
    </source>
</evidence>
<keyword evidence="8" id="KW-0460">Magnesium</keyword>
<dbReference type="Gene3D" id="3.30.160.20">
    <property type="match status" value="1"/>
</dbReference>
<name>A0A1I5BUB7_9BACT</name>
<keyword evidence="8" id="KW-0479">Metal-binding</keyword>
<dbReference type="GO" id="GO:0006397">
    <property type="term" value="P:mRNA processing"/>
    <property type="evidence" value="ECO:0007669"/>
    <property type="project" value="UniProtKB-UniRule"/>
</dbReference>
<evidence type="ECO:0000256" key="5">
    <source>
        <dbReference type="ARBA" id="ARBA00022759"/>
    </source>
</evidence>
<feature type="binding site" evidence="8">
    <location>
        <position position="152"/>
    </location>
    <ligand>
        <name>Mg(2+)</name>
        <dbReference type="ChEBI" id="CHEBI:18420"/>
    </ligand>
</feature>
<dbReference type="GO" id="GO:0003725">
    <property type="term" value="F:double-stranded RNA binding"/>
    <property type="evidence" value="ECO:0007669"/>
    <property type="project" value="TreeGrafter"/>
</dbReference>
<gene>
    <name evidence="8" type="primary">rnc</name>
    <name evidence="11" type="ORF">SAMN04488519_10238</name>
</gene>
<dbReference type="EMBL" id="FOVW01000002">
    <property type="protein sequence ID" value="SFN78243.1"/>
    <property type="molecule type" value="Genomic_DNA"/>
</dbReference>
<accession>A0A1I5BUB7</accession>
<dbReference type="GO" id="GO:0005737">
    <property type="term" value="C:cytoplasm"/>
    <property type="evidence" value="ECO:0007669"/>
    <property type="project" value="UniProtKB-SubCell"/>
</dbReference>
<dbReference type="PROSITE" id="PS50137">
    <property type="entry name" value="DS_RBD"/>
    <property type="match status" value="1"/>
</dbReference>
<evidence type="ECO:0000256" key="6">
    <source>
        <dbReference type="ARBA" id="ARBA00022801"/>
    </source>
</evidence>
<dbReference type="AlphaFoldDB" id="A0A1I5BUB7"/>
<dbReference type="NCBIfam" id="TIGR02191">
    <property type="entry name" value="RNaseIII"/>
    <property type="match status" value="1"/>
</dbReference>
<keyword evidence="7 8" id="KW-0694">RNA-binding</keyword>
<dbReference type="InterPro" id="IPR000999">
    <property type="entry name" value="RNase_III_dom"/>
</dbReference>
<dbReference type="Pfam" id="PF00035">
    <property type="entry name" value="dsrm"/>
    <property type="match status" value="1"/>
</dbReference>
<dbReference type="SMART" id="SM00358">
    <property type="entry name" value="DSRM"/>
    <property type="match status" value="1"/>
</dbReference>
<dbReference type="GO" id="GO:0046872">
    <property type="term" value="F:metal ion binding"/>
    <property type="evidence" value="ECO:0007669"/>
    <property type="project" value="UniProtKB-KW"/>
</dbReference>
<comment type="subcellular location">
    <subcellularLocation>
        <location evidence="8">Cytoplasm</location>
    </subcellularLocation>
</comment>
<comment type="cofactor">
    <cofactor evidence="8">
        <name>Mg(2+)</name>
        <dbReference type="ChEBI" id="CHEBI:18420"/>
    </cofactor>
</comment>
<comment type="function">
    <text evidence="8">Digests double-stranded RNA. Involved in the processing of primary rRNA transcript to yield the immediate precursors to the large and small rRNAs (23S and 16S). Processes some mRNAs, and tRNAs when they are encoded in the rRNA operon. Processes pre-crRNA and tracrRNA of type II CRISPR loci if present in the organism.</text>
</comment>
<dbReference type="PROSITE" id="PS00517">
    <property type="entry name" value="RNASE_3_1"/>
    <property type="match status" value="1"/>
</dbReference>